<dbReference type="EMBL" id="LRGC01000006">
    <property type="protein sequence ID" value="KWR55152.1"/>
    <property type="molecule type" value="Genomic_DNA"/>
</dbReference>
<keyword evidence="1" id="KW-0732">Signal</keyword>
<dbReference type="EMBL" id="QRHJ01000021">
    <property type="protein sequence ID" value="RHF75652.1"/>
    <property type="molecule type" value="Genomic_DNA"/>
</dbReference>
<dbReference type="RefSeq" id="WP_060385763.1">
    <property type="nucleotide sequence ID" value="NZ_BAABYC010000001.1"/>
</dbReference>
<dbReference type="Proteomes" id="UP000056419">
    <property type="component" value="Unassembled WGS sequence"/>
</dbReference>
<dbReference type="AlphaFoldDB" id="A0A125MFU4"/>
<name>A0A125MFU4_BACSE</name>
<reference evidence="3 7" key="1">
    <citation type="journal article" date="2016" name="BMC Genomics">
        <title>Type VI secretion systems of human gut Bacteroidales segregate into three genetic architectures, two of which are contained on mobile genetic elements.</title>
        <authorList>
            <person name="Coyne M.J."/>
            <person name="Roelofs K.G."/>
            <person name="Comstock L.E."/>
        </authorList>
    </citation>
    <scope>NUCLEOTIDE SEQUENCE [LARGE SCALE GENOMIC DNA]</scope>
    <source>
        <strain evidence="3 7">CL09T03C01</strain>
    </source>
</reference>
<evidence type="ECO:0000313" key="11">
    <source>
        <dbReference type="Proteomes" id="UP000467334"/>
    </source>
</evidence>
<evidence type="ECO:0000313" key="3">
    <source>
        <dbReference type="EMBL" id="KWR55152.1"/>
    </source>
</evidence>
<comment type="caution">
    <text evidence="3">The sequence shown here is derived from an EMBL/GenBank/DDBJ whole genome shotgun (WGS) entry which is preliminary data.</text>
</comment>
<reference evidence="2 11" key="4">
    <citation type="journal article" date="2019" name="Nat. Med.">
        <title>A library of human gut bacterial isolates paired with longitudinal multiomics data enables mechanistic microbiome research.</title>
        <authorList>
            <person name="Poyet M."/>
            <person name="Groussin M."/>
            <person name="Gibbons S.M."/>
            <person name="Avila-Pacheco J."/>
            <person name="Jiang X."/>
            <person name="Kearney S.M."/>
            <person name="Perrotta A.R."/>
            <person name="Berdy B."/>
            <person name="Zhao S."/>
            <person name="Lieberman T.D."/>
            <person name="Swanson P.K."/>
            <person name="Smith M."/>
            <person name="Roesemann S."/>
            <person name="Alexander J.E."/>
            <person name="Rich S.A."/>
            <person name="Livny J."/>
            <person name="Vlamakis H."/>
            <person name="Clish C."/>
            <person name="Bullock K."/>
            <person name="Deik A."/>
            <person name="Scott J."/>
            <person name="Pierce K.A."/>
            <person name="Xavier R.J."/>
            <person name="Alm E.J."/>
        </authorList>
    </citation>
    <scope>NUCLEOTIDE SEQUENCE [LARGE SCALE GENOMIC DNA]</scope>
    <source>
        <strain evidence="2 11">BIOML-A6</strain>
    </source>
</reference>
<reference evidence="3" key="2">
    <citation type="submission" date="2016-01" db="EMBL/GenBank/DDBJ databases">
        <authorList>
            <person name="McClelland M."/>
            <person name="Jain A."/>
            <person name="Saraogi P."/>
            <person name="Mendelson R."/>
            <person name="Westerman R."/>
            <person name="SanMiguel P."/>
            <person name="Csonka L."/>
        </authorList>
    </citation>
    <scope>NUCLEOTIDE SEQUENCE</scope>
    <source>
        <strain evidence="3">CL09T03C01</strain>
    </source>
</reference>
<reference evidence="8 9" key="3">
    <citation type="submission" date="2018-08" db="EMBL/GenBank/DDBJ databases">
        <title>A genome reference for cultivated species of the human gut microbiota.</title>
        <authorList>
            <person name="Zou Y."/>
            <person name="Xue W."/>
            <person name="Luo G."/>
        </authorList>
    </citation>
    <scope>NUCLEOTIDE SEQUENCE [LARGE SCALE GENOMIC DNA]</scope>
    <source>
        <strain evidence="6 10">AF35-20</strain>
        <strain evidence="5 9">AM25-16</strain>
        <strain evidence="4 8">TF03-6</strain>
    </source>
</reference>
<proteinExistence type="predicted"/>
<dbReference type="Proteomes" id="UP000283762">
    <property type="component" value="Unassembled WGS sequence"/>
</dbReference>
<evidence type="ECO:0000313" key="8">
    <source>
        <dbReference type="Proteomes" id="UP000261223"/>
    </source>
</evidence>
<dbReference type="EMBL" id="QRPN01000003">
    <property type="protein sequence ID" value="RHM21259.1"/>
    <property type="molecule type" value="Genomic_DNA"/>
</dbReference>
<evidence type="ECO:0000313" key="7">
    <source>
        <dbReference type="Proteomes" id="UP000056419"/>
    </source>
</evidence>
<feature type="signal peptide" evidence="1">
    <location>
        <begin position="1"/>
        <end position="18"/>
    </location>
</feature>
<dbReference type="Proteomes" id="UP000467334">
    <property type="component" value="Unassembled WGS sequence"/>
</dbReference>
<feature type="chain" id="PRO_5036004510" evidence="1">
    <location>
        <begin position="19"/>
        <end position="126"/>
    </location>
</feature>
<dbReference type="STRING" id="46506.AA415_01600"/>
<evidence type="ECO:0000256" key="1">
    <source>
        <dbReference type="SAM" id="SignalP"/>
    </source>
</evidence>
<organism evidence="3 7">
    <name type="scientific">Bacteroides stercoris</name>
    <dbReference type="NCBI Taxonomy" id="46506"/>
    <lineage>
        <taxon>Bacteria</taxon>
        <taxon>Pseudomonadati</taxon>
        <taxon>Bacteroidota</taxon>
        <taxon>Bacteroidia</taxon>
        <taxon>Bacteroidales</taxon>
        <taxon>Bacteroidaceae</taxon>
        <taxon>Bacteroides</taxon>
    </lineage>
</organism>
<evidence type="ECO:0000313" key="2">
    <source>
        <dbReference type="EMBL" id="KAB5315726.1"/>
    </source>
</evidence>
<dbReference type="EMBL" id="WCLE01000005">
    <property type="protein sequence ID" value="KAB5315726.1"/>
    <property type="molecule type" value="Genomic_DNA"/>
</dbReference>
<evidence type="ECO:0000313" key="9">
    <source>
        <dbReference type="Proteomes" id="UP000283762"/>
    </source>
</evidence>
<evidence type="ECO:0000313" key="6">
    <source>
        <dbReference type="EMBL" id="RHM21259.1"/>
    </source>
</evidence>
<keyword evidence="7" id="KW-1185">Reference proteome</keyword>
<dbReference type="Proteomes" id="UP000284604">
    <property type="component" value="Unassembled WGS sequence"/>
</dbReference>
<protein>
    <submittedName>
        <fullName evidence="3">Uncharacterized protein</fullName>
    </submittedName>
</protein>
<sequence length="126" mass="14097" precursor="true">MKKLIALYLILLPLWAFAQQTFVPVSATMTDAEGSYTSKNFDAPNLQFWDNQSSITVKWGGDRLSLQKVGSANDTYSTTVSANGMSLTVSAYRSSNSGKIYLIMVKRKSREGSVTINFKEKKYTYQ</sequence>
<evidence type="ECO:0000313" key="5">
    <source>
        <dbReference type="EMBL" id="RHF75652.1"/>
    </source>
</evidence>
<gene>
    <name evidence="3" type="ORF">AA415_01600</name>
    <name evidence="5" type="ORF">DW668_09090</name>
    <name evidence="6" type="ORF">DWZ78_04960</name>
    <name evidence="4" type="ORF">DXC34_12465</name>
    <name evidence="2" type="ORF">F9958_03500</name>
</gene>
<dbReference type="Proteomes" id="UP000261223">
    <property type="component" value="Unassembled WGS sequence"/>
</dbReference>
<accession>A0A125MFU4</accession>
<dbReference type="EMBL" id="QSSV01000016">
    <property type="protein sequence ID" value="RGM11525.1"/>
    <property type="molecule type" value="Genomic_DNA"/>
</dbReference>
<evidence type="ECO:0000313" key="10">
    <source>
        <dbReference type="Proteomes" id="UP000284604"/>
    </source>
</evidence>
<evidence type="ECO:0000313" key="4">
    <source>
        <dbReference type="EMBL" id="RGM11525.1"/>
    </source>
</evidence>
<dbReference type="PATRIC" id="fig|46506.5.peg.1703"/>